<accession>A0A822Z8N6</accession>
<dbReference type="EMBL" id="DUZY01000005">
    <property type="protein sequence ID" value="DAD39719.1"/>
    <property type="molecule type" value="Genomic_DNA"/>
</dbReference>
<evidence type="ECO:0000256" key="1">
    <source>
        <dbReference type="SAM" id="MobiDB-lite"/>
    </source>
</evidence>
<evidence type="ECO:0000313" key="3">
    <source>
        <dbReference type="Proteomes" id="UP000607653"/>
    </source>
</evidence>
<feature type="region of interest" description="Disordered" evidence="1">
    <location>
        <begin position="33"/>
        <end position="52"/>
    </location>
</feature>
<organism evidence="2 3">
    <name type="scientific">Nelumbo nucifera</name>
    <name type="common">Sacred lotus</name>
    <dbReference type="NCBI Taxonomy" id="4432"/>
    <lineage>
        <taxon>Eukaryota</taxon>
        <taxon>Viridiplantae</taxon>
        <taxon>Streptophyta</taxon>
        <taxon>Embryophyta</taxon>
        <taxon>Tracheophyta</taxon>
        <taxon>Spermatophyta</taxon>
        <taxon>Magnoliopsida</taxon>
        <taxon>Proteales</taxon>
        <taxon>Nelumbonaceae</taxon>
        <taxon>Nelumbo</taxon>
    </lineage>
</organism>
<evidence type="ECO:0000313" key="2">
    <source>
        <dbReference type="EMBL" id="DAD39719.1"/>
    </source>
</evidence>
<dbReference type="AlphaFoldDB" id="A0A822Z8N6"/>
<proteinExistence type="predicted"/>
<keyword evidence="3" id="KW-1185">Reference proteome</keyword>
<feature type="compositionally biased region" description="Basic and acidic residues" evidence="1">
    <location>
        <begin position="33"/>
        <end position="45"/>
    </location>
</feature>
<sequence length="52" mass="6205">MKLLHTHLKEKSQYSDFTLFLGGFLINCRTQKKESREGEREDRCCSRKKKLS</sequence>
<comment type="caution">
    <text evidence="2">The sequence shown here is derived from an EMBL/GenBank/DDBJ whole genome shotgun (WGS) entry which is preliminary data.</text>
</comment>
<name>A0A822Z8N6_NELNU</name>
<dbReference type="Proteomes" id="UP000607653">
    <property type="component" value="Unassembled WGS sequence"/>
</dbReference>
<reference evidence="2 3" key="1">
    <citation type="journal article" date="2020" name="Mol. Biol. Evol.">
        <title>Distinct Expression and Methylation Patterns for Genes with Different Fates following a Single Whole-Genome Duplication in Flowering Plants.</title>
        <authorList>
            <person name="Shi T."/>
            <person name="Rahmani R.S."/>
            <person name="Gugger P.F."/>
            <person name="Wang M."/>
            <person name="Li H."/>
            <person name="Zhang Y."/>
            <person name="Li Z."/>
            <person name="Wang Q."/>
            <person name="Van de Peer Y."/>
            <person name="Marchal K."/>
            <person name="Chen J."/>
        </authorList>
    </citation>
    <scope>NUCLEOTIDE SEQUENCE [LARGE SCALE GENOMIC DNA]</scope>
    <source>
        <tissue evidence="2">Leaf</tissue>
    </source>
</reference>
<protein>
    <submittedName>
        <fullName evidence="2">Uncharacterized protein</fullName>
    </submittedName>
</protein>
<gene>
    <name evidence="2" type="ORF">HUJ06_014042</name>
</gene>